<dbReference type="EMBL" id="CATOUU010000508">
    <property type="protein sequence ID" value="CAI9932120.1"/>
    <property type="molecule type" value="Genomic_DNA"/>
</dbReference>
<feature type="compositionally biased region" description="Polar residues" evidence="1">
    <location>
        <begin position="295"/>
        <end position="309"/>
    </location>
</feature>
<feature type="region of interest" description="Disordered" evidence="1">
    <location>
        <begin position="19"/>
        <end position="55"/>
    </location>
</feature>
<gene>
    <name evidence="2" type="ORF">HINF_LOCUS19765</name>
    <name evidence="3" type="ORF">HINF_LOCUS72860</name>
</gene>
<dbReference type="AlphaFoldDB" id="A0AA86P830"/>
<feature type="compositionally biased region" description="Low complexity" evidence="1">
    <location>
        <begin position="19"/>
        <end position="28"/>
    </location>
</feature>
<accession>A0AA86P830</accession>
<dbReference type="Proteomes" id="UP001642409">
    <property type="component" value="Unassembled WGS sequence"/>
</dbReference>
<evidence type="ECO:0000256" key="1">
    <source>
        <dbReference type="SAM" id="MobiDB-lite"/>
    </source>
</evidence>
<dbReference type="EMBL" id="CAXDID020000585">
    <property type="protein sequence ID" value="CAL6104603.1"/>
    <property type="molecule type" value="Genomic_DNA"/>
</dbReference>
<name>A0AA86P830_9EUKA</name>
<reference evidence="2" key="1">
    <citation type="submission" date="2023-06" db="EMBL/GenBank/DDBJ databases">
        <authorList>
            <person name="Kurt Z."/>
        </authorList>
    </citation>
    <scope>NUCLEOTIDE SEQUENCE</scope>
</reference>
<comment type="caution">
    <text evidence="2">The sequence shown here is derived from an EMBL/GenBank/DDBJ whole genome shotgun (WGS) entry which is preliminary data.</text>
</comment>
<sequence length="354" mass="42425">MSHLRTYYDPNNEQQRIAAQNQQQMLKQQLDEQKQAQPPPQEKFRDGRMSDEEYLNYEKSSQKRFKEMLLIRMERNLKDVSTFDKIEAAEIAKQDPEFAEKYNRIMNGSQTKQQKDLMKEDYVPQKISKLDKFKKQLNQPPQILDNIPSSPSLAQTIQLPEPVPETRIETVQAQSPPLNQQPQFQPQYQQFQQMPMYYPPPQDSMMPQMLQLMSELQNQKLQIAHLQQREENAKMEQMQNHIQNLERALQQKERQPQINSELQLELKRIQKEKEEMKQILDKIQNQKNEPRNQTREQFQQQMNQISEPKQQMEFAKPGREQVLRTKEGYSLQDLQERNAKRKKLLQMVVQEFNQ</sequence>
<protein>
    <submittedName>
        <fullName evidence="2">Uncharacterized protein</fullName>
    </submittedName>
</protein>
<proteinExistence type="predicted"/>
<evidence type="ECO:0000313" key="3">
    <source>
        <dbReference type="EMBL" id="CAL6104603.1"/>
    </source>
</evidence>
<organism evidence="2">
    <name type="scientific">Hexamita inflata</name>
    <dbReference type="NCBI Taxonomy" id="28002"/>
    <lineage>
        <taxon>Eukaryota</taxon>
        <taxon>Metamonada</taxon>
        <taxon>Diplomonadida</taxon>
        <taxon>Hexamitidae</taxon>
        <taxon>Hexamitinae</taxon>
        <taxon>Hexamita</taxon>
    </lineage>
</organism>
<reference evidence="3 4" key="2">
    <citation type="submission" date="2024-07" db="EMBL/GenBank/DDBJ databases">
        <authorList>
            <person name="Akdeniz Z."/>
        </authorList>
    </citation>
    <scope>NUCLEOTIDE SEQUENCE [LARGE SCALE GENOMIC DNA]</scope>
</reference>
<feature type="region of interest" description="Disordered" evidence="1">
    <location>
        <begin position="283"/>
        <end position="316"/>
    </location>
</feature>
<evidence type="ECO:0000313" key="4">
    <source>
        <dbReference type="Proteomes" id="UP001642409"/>
    </source>
</evidence>
<evidence type="ECO:0000313" key="2">
    <source>
        <dbReference type="EMBL" id="CAI9932120.1"/>
    </source>
</evidence>
<keyword evidence="4" id="KW-1185">Reference proteome</keyword>
<feature type="compositionally biased region" description="Basic and acidic residues" evidence="1">
    <location>
        <begin position="42"/>
        <end position="51"/>
    </location>
</feature>